<comment type="caution">
    <text evidence="1">The sequence shown here is derived from an EMBL/GenBank/DDBJ whole genome shotgun (WGS) entry which is preliminary data.</text>
</comment>
<evidence type="ECO:0000313" key="1">
    <source>
        <dbReference type="EMBL" id="KAH7915495.1"/>
    </source>
</evidence>
<dbReference type="EMBL" id="MU267599">
    <property type="protein sequence ID" value="KAH7915495.1"/>
    <property type="molecule type" value="Genomic_DNA"/>
</dbReference>
<name>A0ACB8APT5_9AGAM</name>
<protein>
    <submittedName>
        <fullName evidence="1">Major facilitator superfamily domain-containing protein</fullName>
    </submittedName>
</protein>
<sequence>MLAPPTLSPTETLIDEAPRGLSLARKLVLLTMFCLAQFLDSFNNSALFSAIPALEISMSMTESQSTWIMSAFQLTFASFLLISGRISDVYNPKTAFIAGVSGLGLLSVGAGFVKDKIIIIILRALIGIASAMTIPSALTLLVNVFPDPLEQARAIGIFGGCGAVANVLGLLIGAFFVQFASYHWVFWFVALVAAPVALGCVFIIPPQQENLDSVDPQAAKWKRLDLIGVSMLTIALILFIFAVTSGSTDGWATVTVLTPLIISILLIFGFFYWETRLPVNKAAIPPRTWFYNNFSVLFAVALLPFFWWSAVFTMFMTLWQNVYHWTVISAAIHMFPIGVLAFSMSFTGSLSRVFSPKWIILTGLSLLIISTTLIAIGGGSPDLYWPYIFPAFSLGSAGAMLTYTHTNIAIFQAAPSSMAGTVGAVFNGALQFGSAIGLAAISSIETSVEATHGGPEEYAGRAAAFWFILAIVCLEALSIFWFYQTGTDHQPQPKHNDTLYDEKTERSNEKLNDSDTKTDPAALPV</sequence>
<dbReference type="Proteomes" id="UP000790377">
    <property type="component" value="Unassembled WGS sequence"/>
</dbReference>
<accession>A0ACB8APT5</accession>
<keyword evidence="2" id="KW-1185">Reference proteome</keyword>
<gene>
    <name evidence="1" type="ORF">BJ138DRAFT_1141445</name>
</gene>
<reference evidence="1" key="1">
    <citation type="journal article" date="2021" name="New Phytol.">
        <title>Evolutionary innovations through gain and loss of genes in the ectomycorrhizal Boletales.</title>
        <authorList>
            <person name="Wu G."/>
            <person name="Miyauchi S."/>
            <person name="Morin E."/>
            <person name="Kuo A."/>
            <person name="Drula E."/>
            <person name="Varga T."/>
            <person name="Kohler A."/>
            <person name="Feng B."/>
            <person name="Cao Y."/>
            <person name="Lipzen A."/>
            <person name="Daum C."/>
            <person name="Hundley H."/>
            <person name="Pangilinan J."/>
            <person name="Johnson J."/>
            <person name="Barry K."/>
            <person name="LaButti K."/>
            <person name="Ng V."/>
            <person name="Ahrendt S."/>
            <person name="Min B."/>
            <person name="Choi I.G."/>
            <person name="Park H."/>
            <person name="Plett J.M."/>
            <person name="Magnuson J."/>
            <person name="Spatafora J.W."/>
            <person name="Nagy L.G."/>
            <person name="Henrissat B."/>
            <person name="Grigoriev I.V."/>
            <person name="Yang Z.L."/>
            <person name="Xu J."/>
            <person name="Martin F.M."/>
        </authorList>
    </citation>
    <scope>NUCLEOTIDE SEQUENCE</scope>
    <source>
        <strain evidence="1">ATCC 28755</strain>
    </source>
</reference>
<proteinExistence type="predicted"/>
<organism evidence="1 2">
    <name type="scientific">Hygrophoropsis aurantiaca</name>
    <dbReference type="NCBI Taxonomy" id="72124"/>
    <lineage>
        <taxon>Eukaryota</taxon>
        <taxon>Fungi</taxon>
        <taxon>Dikarya</taxon>
        <taxon>Basidiomycota</taxon>
        <taxon>Agaricomycotina</taxon>
        <taxon>Agaricomycetes</taxon>
        <taxon>Agaricomycetidae</taxon>
        <taxon>Boletales</taxon>
        <taxon>Coniophorineae</taxon>
        <taxon>Hygrophoropsidaceae</taxon>
        <taxon>Hygrophoropsis</taxon>
    </lineage>
</organism>
<evidence type="ECO:0000313" key="2">
    <source>
        <dbReference type="Proteomes" id="UP000790377"/>
    </source>
</evidence>